<gene>
    <name evidence="1" type="ORF">CA615_01210</name>
</gene>
<accession>A0A328Q5H2</accession>
<dbReference type="Proteomes" id="UP000248557">
    <property type="component" value="Unassembled WGS sequence"/>
</dbReference>
<protein>
    <submittedName>
        <fullName evidence="1">Uncharacterized protein</fullName>
    </submittedName>
</protein>
<evidence type="ECO:0000313" key="2">
    <source>
        <dbReference type="Proteomes" id="UP000248557"/>
    </source>
</evidence>
<dbReference type="AlphaFoldDB" id="A0A328Q5H2"/>
<comment type="caution">
    <text evidence="1">The sequence shown here is derived from an EMBL/GenBank/DDBJ whole genome shotgun (WGS) entry which is preliminary data.</text>
</comment>
<reference evidence="1 2" key="1">
    <citation type="submission" date="2017-05" db="EMBL/GenBank/DDBJ databases">
        <title>Host range expansion of the Methanosphaera genus to humans and monogastric animals involves recent and extensive reduction in genome content.</title>
        <authorList>
            <person name="Hoedt E.C."/>
            <person name="Volmer J.G."/>
            <person name="Parks D.H."/>
            <person name="Rosewarne C.P."/>
            <person name="Denman S.E."/>
            <person name="Mcsweeney C.S."/>
            <person name="O Cuiv P."/>
            <person name="Hugenholtz P."/>
            <person name="Tyson G.W."/>
            <person name="Morrison M."/>
        </authorList>
    </citation>
    <scope>NUCLEOTIDE SEQUENCE [LARGE SCALE GENOMIC DNA]</scope>
    <source>
        <strain evidence="1 2">PA5</strain>
    </source>
</reference>
<evidence type="ECO:0000313" key="1">
    <source>
        <dbReference type="EMBL" id="RAP03607.1"/>
    </source>
</evidence>
<sequence length="64" mass="7641">MNMDSNHINDYSPNYHNLNKRFTSLELDKCVNYSKLDDNKHSENILYINKSNINFNKTSYSDKH</sequence>
<name>A0A328Q5H2_9EURY</name>
<dbReference type="EMBL" id="NGJK01000015">
    <property type="protein sequence ID" value="RAP03607.1"/>
    <property type="molecule type" value="Genomic_DNA"/>
</dbReference>
<proteinExistence type="predicted"/>
<organism evidence="1 2">
    <name type="scientific">Methanosphaera stadtmanae</name>
    <dbReference type="NCBI Taxonomy" id="2317"/>
    <lineage>
        <taxon>Archaea</taxon>
        <taxon>Methanobacteriati</taxon>
        <taxon>Methanobacteriota</taxon>
        <taxon>Methanomada group</taxon>
        <taxon>Methanobacteria</taxon>
        <taxon>Methanobacteriales</taxon>
        <taxon>Methanobacteriaceae</taxon>
        <taxon>Methanosphaera</taxon>
    </lineage>
</organism>